<organism evidence="9 10">
    <name type="scientific">Diploscapter pachys</name>
    <dbReference type="NCBI Taxonomy" id="2018661"/>
    <lineage>
        <taxon>Eukaryota</taxon>
        <taxon>Metazoa</taxon>
        <taxon>Ecdysozoa</taxon>
        <taxon>Nematoda</taxon>
        <taxon>Chromadorea</taxon>
        <taxon>Rhabditida</taxon>
        <taxon>Rhabditina</taxon>
        <taxon>Rhabditomorpha</taxon>
        <taxon>Rhabditoidea</taxon>
        <taxon>Rhabditidae</taxon>
        <taxon>Diploscapter</taxon>
    </lineage>
</organism>
<proteinExistence type="inferred from homology"/>
<keyword evidence="6" id="KW-1133">Transmembrane helix</keyword>
<dbReference type="Pfam" id="PF01697">
    <property type="entry name" value="Glyco_transf_92"/>
    <property type="match status" value="1"/>
</dbReference>
<evidence type="ECO:0000313" key="9">
    <source>
        <dbReference type="EMBL" id="PAV87258.1"/>
    </source>
</evidence>
<comment type="subcellular location">
    <subcellularLocation>
        <location evidence="1">Membrane</location>
        <topology evidence="1">Single-pass membrane protein</topology>
    </subcellularLocation>
</comment>
<evidence type="ECO:0000256" key="3">
    <source>
        <dbReference type="ARBA" id="ARBA00022676"/>
    </source>
</evidence>
<dbReference type="AlphaFoldDB" id="A0A2A2LMA2"/>
<sequence length="444" mass="50694">MLSALAGITIFDRQHNHILHDYVATQDDIVIFSATFYETSKSFPNNSIVILFNAVQVFHFKHIELLGVSYNASGAFNTSLKVQPVIASLPFYCKWTPFLAVGEVAEHLTSFELTTGLSGLELETRLPYSDYRPVVACFSPLFLNERWQLLILTAEVIIFRIFVEAIHNSIRNQAGAMTDCLLQYKARLVDDIIIPRLGDTYYMEFEKVFALYPQAAAVAYNMSQASIASSTSPSTYSPVSVLKSLRFKGETRWGKLVVKPDRADSVWIHESFGIRPGHYQVPLPVHLNSALHFRFWDFPRNQPIEIEDTSQLLNKSQSEIPLYDPLLSFSENQTEPLYRDIDLESIEKSFRKMTRRRATGSIFARLPEVSLYYPLIEQCYNRIFYTGEQHGTCKGPELCDLPKFPGLRCTNVKSEFQSFAYYSKIFIHKLVKAEFENTDSGCSL</sequence>
<gene>
    <name evidence="9" type="ORF">WR25_15126</name>
</gene>
<keyword evidence="4 8" id="KW-0808">Transferase</keyword>
<dbReference type="InterPro" id="IPR008166">
    <property type="entry name" value="Glyco_transf_92"/>
</dbReference>
<reference evidence="9 10" key="1">
    <citation type="journal article" date="2017" name="Curr. Biol.">
        <title>Genome architecture and evolution of a unichromosomal asexual nematode.</title>
        <authorList>
            <person name="Fradin H."/>
            <person name="Zegar C."/>
            <person name="Gutwein M."/>
            <person name="Lucas J."/>
            <person name="Kovtun M."/>
            <person name="Corcoran D."/>
            <person name="Baugh L.R."/>
            <person name="Kiontke K."/>
            <person name="Gunsalus K."/>
            <person name="Fitch D.H."/>
            <person name="Piano F."/>
        </authorList>
    </citation>
    <scope>NUCLEOTIDE SEQUENCE [LARGE SCALE GENOMIC DNA]</scope>
    <source>
        <strain evidence="9">PF1309</strain>
    </source>
</reference>
<evidence type="ECO:0000256" key="8">
    <source>
        <dbReference type="RuleBase" id="RU366017"/>
    </source>
</evidence>
<dbReference type="GO" id="GO:0016020">
    <property type="term" value="C:membrane"/>
    <property type="evidence" value="ECO:0007669"/>
    <property type="project" value="UniProtKB-SubCell"/>
</dbReference>
<evidence type="ECO:0000313" key="10">
    <source>
        <dbReference type="Proteomes" id="UP000218231"/>
    </source>
</evidence>
<dbReference type="OrthoDB" id="2526284at2759"/>
<evidence type="ECO:0000256" key="2">
    <source>
        <dbReference type="ARBA" id="ARBA00007647"/>
    </source>
</evidence>
<keyword evidence="10" id="KW-1185">Reference proteome</keyword>
<dbReference type="EMBL" id="LIAE01006596">
    <property type="protein sequence ID" value="PAV87258.1"/>
    <property type="molecule type" value="Genomic_DNA"/>
</dbReference>
<dbReference type="Proteomes" id="UP000218231">
    <property type="component" value="Unassembled WGS sequence"/>
</dbReference>
<evidence type="ECO:0000256" key="1">
    <source>
        <dbReference type="ARBA" id="ARBA00004167"/>
    </source>
</evidence>
<evidence type="ECO:0000256" key="7">
    <source>
        <dbReference type="ARBA" id="ARBA00023136"/>
    </source>
</evidence>
<evidence type="ECO:0000256" key="6">
    <source>
        <dbReference type="ARBA" id="ARBA00022989"/>
    </source>
</evidence>
<dbReference type="EC" id="2.4.1.-" evidence="8"/>
<evidence type="ECO:0000256" key="5">
    <source>
        <dbReference type="ARBA" id="ARBA00022692"/>
    </source>
</evidence>
<dbReference type="STRING" id="2018661.A0A2A2LMA2"/>
<dbReference type="PANTHER" id="PTHR21645">
    <property type="entry name" value="GLYCOSYLTRANSFERASE FAMILY 92 PROTEIN"/>
    <property type="match status" value="1"/>
</dbReference>
<keyword evidence="5" id="KW-0812">Transmembrane</keyword>
<keyword evidence="7" id="KW-0472">Membrane</keyword>
<keyword evidence="3 8" id="KW-0328">Glycosyltransferase</keyword>
<name>A0A2A2LMA2_9BILA</name>
<dbReference type="GO" id="GO:0016757">
    <property type="term" value="F:glycosyltransferase activity"/>
    <property type="evidence" value="ECO:0007669"/>
    <property type="project" value="UniProtKB-UniRule"/>
</dbReference>
<protein>
    <recommendedName>
        <fullName evidence="8">Glycosyltransferase family 92 protein</fullName>
        <ecNumber evidence="8">2.4.1.-</ecNumber>
    </recommendedName>
</protein>
<comment type="caution">
    <text evidence="9">The sequence shown here is derived from an EMBL/GenBank/DDBJ whole genome shotgun (WGS) entry which is preliminary data.</text>
</comment>
<accession>A0A2A2LMA2</accession>
<evidence type="ECO:0000256" key="4">
    <source>
        <dbReference type="ARBA" id="ARBA00022679"/>
    </source>
</evidence>
<dbReference type="InterPro" id="IPR052012">
    <property type="entry name" value="GTase_92"/>
</dbReference>
<comment type="similarity">
    <text evidence="2 8">Belongs to the glycosyltransferase 92 family.</text>
</comment>
<dbReference type="PANTHER" id="PTHR21645:SF2">
    <property type="entry name" value="GLYCOSYLTRANSFERASE FAMILY 92 PROTEIN F59C6.8"/>
    <property type="match status" value="1"/>
</dbReference>